<name>A0A8S2ZW26_9BILA</name>
<sequence>ASQGGAQDQSSKKKGG</sequence>
<evidence type="ECO:0000313" key="1">
    <source>
        <dbReference type="EMBL" id="CAF4651487.1"/>
    </source>
</evidence>
<evidence type="ECO:0000313" key="3">
    <source>
        <dbReference type="Proteomes" id="UP000681967"/>
    </source>
</evidence>
<comment type="caution">
    <text evidence="1">The sequence shown here is derived from an EMBL/GenBank/DDBJ whole genome shotgun (WGS) entry which is preliminary data.</text>
</comment>
<accession>A0A8S2ZW26</accession>
<organism evidence="1 3">
    <name type="scientific">Rotaria magnacalcarata</name>
    <dbReference type="NCBI Taxonomy" id="392030"/>
    <lineage>
        <taxon>Eukaryota</taxon>
        <taxon>Metazoa</taxon>
        <taxon>Spiralia</taxon>
        <taxon>Gnathifera</taxon>
        <taxon>Rotifera</taxon>
        <taxon>Eurotatoria</taxon>
        <taxon>Bdelloidea</taxon>
        <taxon>Philodinida</taxon>
        <taxon>Philodinidae</taxon>
        <taxon>Rotaria</taxon>
    </lineage>
</organism>
<reference evidence="1" key="1">
    <citation type="submission" date="2021-02" db="EMBL/GenBank/DDBJ databases">
        <authorList>
            <person name="Nowell W R."/>
        </authorList>
    </citation>
    <scope>NUCLEOTIDE SEQUENCE</scope>
</reference>
<feature type="non-terminal residue" evidence="1">
    <location>
        <position position="1"/>
    </location>
</feature>
<dbReference type="Proteomes" id="UP000681967">
    <property type="component" value="Unassembled WGS sequence"/>
</dbReference>
<dbReference type="AlphaFoldDB" id="A0A8S2ZW26"/>
<proteinExistence type="predicted"/>
<protein>
    <submittedName>
        <fullName evidence="1">Uncharacterized protein</fullName>
    </submittedName>
</protein>
<gene>
    <name evidence="1" type="ORF">BYL167_LOCUS42189</name>
    <name evidence="2" type="ORF">SMN809_LOCUS85253</name>
</gene>
<evidence type="ECO:0000313" key="2">
    <source>
        <dbReference type="EMBL" id="CAF5227416.1"/>
    </source>
</evidence>
<dbReference type="EMBL" id="CAJOBH010108937">
    <property type="protein sequence ID" value="CAF4651487.1"/>
    <property type="molecule type" value="Genomic_DNA"/>
</dbReference>
<dbReference type="EMBL" id="CAJOBI010363878">
    <property type="protein sequence ID" value="CAF5227416.1"/>
    <property type="molecule type" value="Genomic_DNA"/>
</dbReference>
<dbReference type="Proteomes" id="UP000676336">
    <property type="component" value="Unassembled WGS sequence"/>
</dbReference>